<gene>
    <name evidence="2" type="primary">hli</name>
    <name evidence="2" type="ordered locus">AM1_5009</name>
</gene>
<dbReference type="Proteomes" id="UP000000268">
    <property type="component" value="Chromosome"/>
</dbReference>
<name>B0C5W4_ACAM1</name>
<protein>
    <submittedName>
        <fullName evidence="2">High light inducible protein</fullName>
    </submittedName>
</protein>
<keyword evidence="1" id="KW-0812">Transmembrane</keyword>
<reference evidence="2 3" key="1">
    <citation type="journal article" date="2008" name="Proc. Natl. Acad. Sci. U.S.A.">
        <title>Niche adaptation and genome expansion in the chlorophyll d-producing cyanobacterium Acaryochloris marina.</title>
        <authorList>
            <person name="Swingley W.D."/>
            <person name="Chen M."/>
            <person name="Cheung P.C."/>
            <person name="Conrad A.L."/>
            <person name="Dejesa L.C."/>
            <person name="Hao J."/>
            <person name="Honchak B.M."/>
            <person name="Karbach L.E."/>
            <person name="Kurdoglu A."/>
            <person name="Lahiri S."/>
            <person name="Mastrian S.D."/>
            <person name="Miyashita H."/>
            <person name="Page L."/>
            <person name="Ramakrishna P."/>
            <person name="Satoh S."/>
            <person name="Sattley W.M."/>
            <person name="Shimada Y."/>
            <person name="Taylor H.L."/>
            <person name="Tomo T."/>
            <person name="Tsuchiya T."/>
            <person name="Wang Z.T."/>
            <person name="Raymond J."/>
            <person name="Mimuro M."/>
            <person name="Blankenship R.E."/>
            <person name="Touchman J.W."/>
        </authorList>
    </citation>
    <scope>NUCLEOTIDE SEQUENCE [LARGE SCALE GENOMIC DNA]</scope>
    <source>
        <strain evidence="3">MBIC 11017</strain>
    </source>
</reference>
<proteinExistence type="predicted"/>
<dbReference type="HOGENOM" id="CLU_171075_6_0_3"/>
<dbReference type="Gene3D" id="1.10.3460.10">
    <property type="entry name" value="Chlorophyll a/b binding protein domain"/>
    <property type="match status" value="1"/>
</dbReference>
<dbReference type="RefSeq" id="WP_012165247.1">
    <property type="nucleotide sequence ID" value="NC_009925.1"/>
</dbReference>
<dbReference type="OrthoDB" id="583095at2"/>
<evidence type="ECO:0000313" key="3">
    <source>
        <dbReference type="Proteomes" id="UP000000268"/>
    </source>
</evidence>
<keyword evidence="1" id="KW-1133">Transmembrane helix</keyword>
<dbReference type="SUPFAM" id="SSF103511">
    <property type="entry name" value="Chlorophyll a-b binding protein"/>
    <property type="match status" value="1"/>
</dbReference>
<organism evidence="2 3">
    <name type="scientific">Acaryochloris marina (strain MBIC 11017)</name>
    <dbReference type="NCBI Taxonomy" id="329726"/>
    <lineage>
        <taxon>Bacteria</taxon>
        <taxon>Bacillati</taxon>
        <taxon>Cyanobacteriota</taxon>
        <taxon>Cyanophyceae</taxon>
        <taxon>Acaryochloridales</taxon>
        <taxon>Acaryochloridaceae</taxon>
        <taxon>Acaryochloris</taxon>
    </lineage>
</organism>
<keyword evidence="1" id="KW-0472">Membrane</keyword>
<dbReference type="AlphaFoldDB" id="B0C5W4"/>
<feature type="transmembrane region" description="Helical" evidence="1">
    <location>
        <begin position="21"/>
        <end position="50"/>
    </location>
</feature>
<sequence>MSTKNPVWGFTSYAETFSGRLAMYGFFIALVTEVLTGKGILGQLSAWFFVN</sequence>
<dbReference type="EMBL" id="CP000828">
    <property type="protein sequence ID" value="ABW29976.1"/>
    <property type="molecule type" value="Genomic_DNA"/>
</dbReference>
<dbReference type="KEGG" id="amr:AM1_5009"/>
<evidence type="ECO:0000256" key="1">
    <source>
        <dbReference type="SAM" id="Phobius"/>
    </source>
</evidence>
<evidence type="ECO:0000313" key="2">
    <source>
        <dbReference type="EMBL" id="ABW29976.1"/>
    </source>
</evidence>
<keyword evidence="3" id="KW-1185">Reference proteome</keyword>
<accession>B0C5W4</accession>